<evidence type="ECO:0000313" key="10">
    <source>
        <dbReference type="EMBL" id="KFB07770.1"/>
    </source>
</evidence>
<feature type="transmembrane region" description="Helical" evidence="8">
    <location>
        <begin position="246"/>
        <end position="268"/>
    </location>
</feature>
<feature type="transmembrane region" description="Helical" evidence="8">
    <location>
        <begin position="120"/>
        <end position="140"/>
    </location>
</feature>
<dbReference type="InterPro" id="IPR035906">
    <property type="entry name" value="MetI-like_sf"/>
</dbReference>
<dbReference type="Pfam" id="PF00528">
    <property type="entry name" value="BPD_transp_1"/>
    <property type="match status" value="1"/>
</dbReference>
<evidence type="ECO:0000259" key="9">
    <source>
        <dbReference type="PROSITE" id="PS50928"/>
    </source>
</evidence>
<protein>
    <submittedName>
        <fullName evidence="10">ABC spermidine/putrescine transporter permease subunit</fullName>
    </submittedName>
</protein>
<dbReference type="AlphaFoldDB" id="A0A084U484"/>
<dbReference type="GO" id="GO:0005886">
    <property type="term" value="C:plasma membrane"/>
    <property type="evidence" value="ECO:0007669"/>
    <property type="project" value="UniProtKB-SubCell"/>
</dbReference>
<keyword evidence="7 8" id="KW-0472">Membrane</keyword>
<comment type="similarity">
    <text evidence="2">Belongs to the binding-protein-dependent transport system permease family. CysTW subfamily.</text>
</comment>
<dbReference type="PROSITE" id="PS50928">
    <property type="entry name" value="ABC_TM1"/>
    <property type="match status" value="1"/>
</dbReference>
<dbReference type="CDD" id="cd06261">
    <property type="entry name" value="TM_PBP2"/>
    <property type="match status" value="1"/>
</dbReference>
<accession>A0A084U484</accession>
<keyword evidence="3 8" id="KW-0813">Transport</keyword>
<feature type="domain" description="ABC transmembrane type-1" evidence="9">
    <location>
        <begin position="76"/>
        <end position="266"/>
    </location>
</feature>
<comment type="caution">
    <text evidence="10">The sequence shown here is derived from an EMBL/GenBank/DDBJ whole genome shotgun (WGS) entry which is preliminary data.</text>
</comment>
<dbReference type="SUPFAM" id="SSF161098">
    <property type="entry name" value="MetI-like"/>
    <property type="match status" value="1"/>
</dbReference>
<keyword evidence="6 8" id="KW-1133">Transmembrane helix</keyword>
<dbReference type="Gene3D" id="1.10.3720.10">
    <property type="entry name" value="MetI-like"/>
    <property type="match status" value="1"/>
</dbReference>
<evidence type="ECO:0000256" key="6">
    <source>
        <dbReference type="ARBA" id="ARBA00022989"/>
    </source>
</evidence>
<evidence type="ECO:0000256" key="3">
    <source>
        <dbReference type="ARBA" id="ARBA00022448"/>
    </source>
</evidence>
<dbReference type="InterPro" id="IPR051789">
    <property type="entry name" value="Bact_Polyamine_Transport"/>
</dbReference>
<keyword evidence="5 8" id="KW-0812">Transmembrane</keyword>
<keyword evidence="4" id="KW-1003">Cell membrane</keyword>
<proteinExistence type="inferred from homology"/>
<evidence type="ECO:0000313" key="11">
    <source>
        <dbReference type="Proteomes" id="UP000028523"/>
    </source>
</evidence>
<evidence type="ECO:0000256" key="7">
    <source>
        <dbReference type="ARBA" id="ARBA00023136"/>
    </source>
</evidence>
<dbReference type="GO" id="GO:0055085">
    <property type="term" value="P:transmembrane transport"/>
    <property type="evidence" value="ECO:0007669"/>
    <property type="project" value="InterPro"/>
</dbReference>
<dbReference type="InterPro" id="IPR000515">
    <property type="entry name" value="MetI-like"/>
</dbReference>
<evidence type="ECO:0000256" key="1">
    <source>
        <dbReference type="ARBA" id="ARBA00004651"/>
    </source>
</evidence>
<gene>
    <name evidence="10" type="primary">potC</name>
    <name evidence="10" type="ORF">P271_630</name>
</gene>
<evidence type="ECO:0000256" key="5">
    <source>
        <dbReference type="ARBA" id="ARBA00022692"/>
    </source>
</evidence>
<feature type="transmembrane region" description="Helical" evidence="8">
    <location>
        <begin position="76"/>
        <end position="99"/>
    </location>
</feature>
<feature type="transmembrane region" description="Helical" evidence="8">
    <location>
        <begin position="146"/>
        <end position="168"/>
    </location>
</feature>
<dbReference type="PANTHER" id="PTHR43848:SF2">
    <property type="entry name" value="PUTRESCINE TRANSPORT SYSTEM PERMEASE PROTEIN POTI"/>
    <property type="match status" value="1"/>
</dbReference>
<feature type="transmembrane region" description="Helical" evidence="8">
    <location>
        <begin position="197"/>
        <end position="217"/>
    </location>
</feature>
<evidence type="ECO:0000256" key="4">
    <source>
        <dbReference type="ARBA" id="ARBA00022475"/>
    </source>
</evidence>
<dbReference type="Proteomes" id="UP000028523">
    <property type="component" value="Unassembled WGS sequence"/>
</dbReference>
<organism evidence="10 11">
    <name type="scientific">Malacoplasma iowae DK-CPA</name>
    <dbReference type="NCBI Taxonomy" id="1394179"/>
    <lineage>
        <taxon>Bacteria</taxon>
        <taxon>Bacillati</taxon>
        <taxon>Mycoplasmatota</taxon>
        <taxon>Mycoplasmoidales</taxon>
        <taxon>Mycoplasmoidaceae</taxon>
        <taxon>Malacoplasma</taxon>
    </lineage>
</organism>
<reference evidence="10 11" key="1">
    <citation type="journal article" date="2014" name="PLoS ONE">
        <title>Reduction of Hydrogen Peroxide Accumulation and Toxicity by a Catalase from Mycoplasma iowae.</title>
        <authorList>
            <person name="Pritchard R.E."/>
            <person name="Prassinos A.J."/>
            <person name="Osborne J.D."/>
            <person name="Raviv Z."/>
            <person name="Balish M.F."/>
        </authorList>
    </citation>
    <scope>NUCLEOTIDE SEQUENCE [LARGE SCALE GENOMIC DNA]</scope>
    <source>
        <strain evidence="10 11">DK-CPA</strain>
    </source>
</reference>
<sequence length="285" mass="31773">MNSFTDFFSKDRILSFIRKWYIFILLSLIYIPFIVLIIISFNGESSRGNIVTNITGNLTGVNYINLFKNDEFLNSLFNTFLVVIVVVPVSVCVAIFTCLGMWYSKKRITKFTKGISSGNISIPEIITGISLAIFYSIVWIPLGLDFGYATVVISHISFCIPYAIVAIYPRIMSLKVSLVNASNDLGASKTRTFMKVILPYLSPSIISASIIVTAMSFDDFVITSLVNGNFQTISTSIYLSAKGIKAWIVTFGAILVMLFFAGSIIIALRKIIVEKRKEGRKYGFK</sequence>
<dbReference type="PANTHER" id="PTHR43848">
    <property type="entry name" value="PUTRESCINE TRANSPORT SYSTEM PERMEASE PROTEIN POTI"/>
    <property type="match status" value="1"/>
</dbReference>
<keyword evidence="11" id="KW-1185">Reference proteome</keyword>
<name>A0A084U484_MALIO</name>
<dbReference type="EMBL" id="AWQU01000064">
    <property type="protein sequence ID" value="KFB07770.1"/>
    <property type="molecule type" value="Genomic_DNA"/>
</dbReference>
<dbReference type="RefSeq" id="WP_051790246.1">
    <property type="nucleotide sequence ID" value="NZ_AWQU01000064.1"/>
</dbReference>
<evidence type="ECO:0000256" key="2">
    <source>
        <dbReference type="ARBA" id="ARBA00007069"/>
    </source>
</evidence>
<evidence type="ECO:0000256" key="8">
    <source>
        <dbReference type="RuleBase" id="RU363032"/>
    </source>
</evidence>
<feature type="transmembrane region" description="Helical" evidence="8">
    <location>
        <begin position="20"/>
        <end position="41"/>
    </location>
</feature>
<comment type="subcellular location">
    <subcellularLocation>
        <location evidence="1 8">Cell membrane</location>
        <topology evidence="1 8">Multi-pass membrane protein</topology>
    </subcellularLocation>
</comment>